<name>A0A5J4KK64_9CHLR</name>
<keyword evidence="2" id="KW-1185">Reference proteome</keyword>
<reference evidence="1 2" key="1">
    <citation type="submission" date="2019-10" db="EMBL/GenBank/DDBJ databases">
        <title>Dictyobacter vulcani sp. nov., within the class Ktedonobacteria, isolated from soil of volcanic Mt. Zao.</title>
        <authorList>
            <person name="Zheng Y."/>
            <person name="Wang C.M."/>
            <person name="Sakai Y."/>
            <person name="Abe K."/>
            <person name="Yokota A."/>
            <person name="Yabe S."/>
        </authorList>
    </citation>
    <scope>NUCLEOTIDE SEQUENCE [LARGE SCALE GENOMIC DNA]</scope>
    <source>
        <strain evidence="1 2">W12</strain>
    </source>
</reference>
<organism evidence="1 2">
    <name type="scientific">Dictyobacter vulcani</name>
    <dbReference type="NCBI Taxonomy" id="2607529"/>
    <lineage>
        <taxon>Bacteria</taxon>
        <taxon>Bacillati</taxon>
        <taxon>Chloroflexota</taxon>
        <taxon>Ktedonobacteria</taxon>
        <taxon>Ktedonobacterales</taxon>
        <taxon>Dictyobacteraceae</taxon>
        <taxon>Dictyobacter</taxon>
    </lineage>
</organism>
<accession>A0A5J4KK64</accession>
<dbReference type="Proteomes" id="UP000326912">
    <property type="component" value="Unassembled WGS sequence"/>
</dbReference>
<dbReference type="AlphaFoldDB" id="A0A5J4KK64"/>
<evidence type="ECO:0000313" key="1">
    <source>
        <dbReference type="EMBL" id="GER86559.1"/>
    </source>
</evidence>
<comment type="caution">
    <text evidence="1">The sequence shown here is derived from an EMBL/GenBank/DDBJ whole genome shotgun (WGS) entry which is preliminary data.</text>
</comment>
<sequence>MPLNVVHFLDDIAEHILLQKVGGGYIFMHRLLLEYFVGIPTAGNAHFDNQVDETSLM</sequence>
<gene>
    <name evidence="1" type="ORF">KDW_07210</name>
</gene>
<proteinExistence type="predicted"/>
<evidence type="ECO:0000313" key="2">
    <source>
        <dbReference type="Proteomes" id="UP000326912"/>
    </source>
</evidence>
<dbReference type="EMBL" id="BKZW01000001">
    <property type="protein sequence ID" value="GER86559.1"/>
    <property type="molecule type" value="Genomic_DNA"/>
</dbReference>
<protein>
    <submittedName>
        <fullName evidence="1">Uncharacterized protein</fullName>
    </submittedName>
</protein>